<dbReference type="EMBL" id="JAAAUQ010000389">
    <property type="protein sequence ID" value="KAF9150717.1"/>
    <property type="molecule type" value="Genomic_DNA"/>
</dbReference>
<evidence type="ECO:0000313" key="1">
    <source>
        <dbReference type="EMBL" id="KAF9150717.1"/>
    </source>
</evidence>
<dbReference type="Proteomes" id="UP000748756">
    <property type="component" value="Unassembled WGS sequence"/>
</dbReference>
<reference evidence="1" key="1">
    <citation type="journal article" date="2020" name="Fungal Divers.">
        <title>Resolving the Mortierellaceae phylogeny through synthesis of multi-gene phylogenetics and phylogenomics.</title>
        <authorList>
            <person name="Vandepol N."/>
            <person name="Liber J."/>
            <person name="Desiro A."/>
            <person name="Na H."/>
            <person name="Kennedy M."/>
            <person name="Barry K."/>
            <person name="Grigoriev I.V."/>
            <person name="Miller A.N."/>
            <person name="O'Donnell K."/>
            <person name="Stajich J.E."/>
            <person name="Bonito G."/>
        </authorList>
    </citation>
    <scope>NUCLEOTIDE SEQUENCE</scope>
    <source>
        <strain evidence="1">NRRL 6426</strain>
    </source>
</reference>
<evidence type="ECO:0000313" key="2">
    <source>
        <dbReference type="Proteomes" id="UP000748756"/>
    </source>
</evidence>
<accession>A0A9P5RYU0</accession>
<name>A0A9P5RYU0_9FUNG</name>
<comment type="caution">
    <text evidence="1">The sequence shown here is derived from an EMBL/GenBank/DDBJ whole genome shotgun (WGS) entry which is preliminary data.</text>
</comment>
<dbReference type="Pfam" id="PF14022">
    <property type="entry name" value="DUF4238"/>
    <property type="match status" value="1"/>
</dbReference>
<organism evidence="1 2">
    <name type="scientific">Linnemannia schmuckeri</name>
    <dbReference type="NCBI Taxonomy" id="64567"/>
    <lineage>
        <taxon>Eukaryota</taxon>
        <taxon>Fungi</taxon>
        <taxon>Fungi incertae sedis</taxon>
        <taxon>Mucoromycota</taxon>
        <taxon>Mortierellomycotina</taxon>
        <taxon>Mortierellomycetes</taxon>
        <taxon>Mortierellales</taxon>
        <taxon>Mortierellaceae</taxon>
        <taxon>Linnemannia</taxon>
    </lineage>
</organism>
<gene>
    <name evidence="1" type="ORF">BG015_007457</name>
</gene>
<proteinExistence type="predicted"/>
<dbReference type="AlphaFoldDB" id="A0A9P5RYU0"/>
<keyword evidence="2" id="KW-1185">Reference proteome</keyword>
<protein>
    <submittedName>
        <fullName evidence="1">Uncharacterized protein</fullName>
    </submittedName>
</protein>
<dbReference type="InterPro" id="IPR025332">
    <property type="entry name" value="DUF4238"/>
</dbReference>
<dbReference type="OrthoDB" id="5340163at2759"/>
<sequence>MPRLGHNDKALEELLARFRAVVKPPPAVFTKQLPADVESNPLLISFAMVLLTQMGFAYKESIPHERMVLYHCALAIDFISVMKIERPDVINSFLELLPPRLSSPQTHPEQSTTQTQFHHYIPRFILKTFADNFSLNNSEFTMDTSNPDLSWFKSGKPSKRRCKVPPRYDINVYRAQDHTTNPTNVSRAYGAEDMYRDVTEADCMKFEKLLAKHESTSATFIRQIWKEEENLSLTRTQLGDMKKFLVIMMYRSEHRRSQYFHQRFDPITKNSIKKHMEHNKLLNVQKVWFDNLKWIIEASVEDIMNEFQKAIVARCESGRPTTLVSPYLGPIHAGELEDFGCLMTQTIACIWQAETGSEFILSEGCFGAFEGGPGIWFHNFFIVSPRFAIVLVNRLYLAERTKKKPCWTSMFGDNLHVFPETNYKKGPLPKDFDLATHSTPDDVFTYRRIVVPKEEVYKVNSIFLDDRRQFLTYKSSVSMYKSLHYYDKCRNLYIMVHVRDATIPDNLTGLDTISTQFKIWNDLRATIEKELSPALDAVVSGTGEGSVLSALLVPCMPGSKRPVPPSSKPF</sequence>